<dbReference type="EMBL" id="JOTN01000016">
    <property type="protein sequence ID" value="KEK18175.1"/>
    <property type="molecule type" value="Genomic_DNA"/>
</dbReference>
<name>A0A073JV32_9BACI</name>
<dbReference type="Gene3D" id="1.10.10.2520">
    <property type="entry name" value="Cell wall hydrolase SleB, domain 1"/>
    <property type="match status" value="1"/>
</dbReference>
<evidence type="ECO:0000313" key="2">
    <source>
        <dbReference type="EMBL" id="KEK18175.1"/>
    </source>
</evidence>
<evidence type="ECO:0000313" key="3">
    <source>
        <dbReference type="Proteomes" id="UP000027822"/>
    </source>
</evidence>
<proteinExistence type="predicted"/>
<organism evidence="2 3">
    <name type="scientific">Bacillus manliponensis</name>
    <dbReference type="NCBI Taxonomy" id="574376"/>
    <lineage>
        <taxon>Bacteria</taxon>
        <taxon>Bacillati</taxon>
        <taxon>Bacillota</taxon>
        <taxon>Bacilli</taxon>
        <taxon>Bacillales</taxon>
        <taxon>Bacillaceae</taxon>
        <taxon>Bacillus</taxon>
        <taxon>Bacillus cereus group</taxon>
    </lineage>
</organism>
<accession>A0A073JV32</accession>
<protein>
    <submittedName>
        <fullName evidence="2">Cell wall hydrolase</fullName>
    </submittedName>
</protein>
<dbReference type="Pfam" id="PF07486">
    <property type="entry name" value="Hydrolase_2"/>
    <property type="match status" value="1"/>
</dbReference>
<dbReference type="InterPro" id="IPR042047">
    <property type="entry name" value="SleB_dom1"/>
</dbReference>
<keyword evidence="3" id="KW-1185">Reference proteome</keyword>
<keyword evidence="2" id="KW-0378">Hydrolase</keyword>
<dbReference type="eggNOG" id="COG3773">
    <property type="taxonomic scope" value="Bacteria"/>
</dbReference>
<feature type="domain" description="Cell wall hydrolase SleB" evidence="1">
    <location>
        <begin position="25"/>
        <end position="133"/>
    </location>
</feature>
<dbReference type="Proteomes" id="UP000027822">
    <property type="component" value="Unassembled WGS sequence"/>
</dbReference>
<gene>
    <name evidence="2" type="ORF">BAMA_06320</name>
</gene>
<comment type="caution">
    <text evidence="2">The sequence shown here is derived from an EMBL/GenBank/DDBJ whole genome shotgun (WGS) entry which is preliminary data.</text>
</comment>
<dbReference type="GO" id="GO:0016787">
    <property type="term" value="F:hydrolase activity"/>
    <property type="evidence" value="ECO:0007669"/>
    <property type="project" value="UniProtKB-KW"/>
</dbReference>
<reference evidence="2 3" key="1">
    <citation type="submission" date="2014-06" db="EMBL/GenBank/DDBJ databases">
        <title>Draft genome sequence of Bacillus manliponensis JCM 15802 (MCCC 1A00708).</title>
        <authorList>
            <person name="Lai Q."/>
            <person name="Liu Y."/>
            <person name="Shao Z."/>
        </authorList>
    </citation>
    <scope>NUCLEOTIDE SEQUENCE [LARGE SCALE GENOMIC DNA]</scope>
    <source>
        <strain evidence="2 3">JCM 15802</strain>
    </source>
</reference>
<dbReference type="AlphaFoldDB" id="A0A073JV32"/>
<dbReference type="STRING" id="574376.BAMA_06320"/>
<evidence type="ECO:0000259" key="1">
    <source>
        <dbReference type="Pfam" id="PF07486"/>
    </source>
</evidence>
<dbReference type="InterPro" id="IPR011105">
    <property type="entry name" value="Cell_wall_hydrolase_SleB"/>
</dbReference>
<sequence length="147" mass="16829">MGMRIAYTENDVSLLARLMRAEAEGEGQQGMLCVGNVGVNRVMCNCLDFKGITNIQQMVYQQQGGSYSFEAVTKGYFYQRAREIDKDLARKCLDYWRGYPATNSLWFFNPVGNCPSVWWNQTLAGQYKEHCFYQPTTIECPKVYAGK</sequence>